<evidence type="ECO:0000256" key="3">
    <source>
        <dbReference type="ARBA" id="ARBA00022692"/>
    </source>
</evidence>
<dbReference type="Pfam" id="PF00781">
    <property type="entry name" value="DAGK_cat"/>
    <property type="match status" value="1"/>
</dbReference>
<dbReference type="AlphaFoldDB" id="A0A1I5ZHR7"/>
<dbReference type="PROSITE" id="PS50146">
    <property type="entry name" value="DAGK"/>
    <property type="match status" value="1"/>
</dbReference>
<dbReference type="InterPro" id="IPR001206">
    <property type="entry name" value="Diacylglycerol_kinase_cat_dom"/>
</dbReference>
<keyword evidence="3" id="KW-0812">Transmembrane</keyword>
<dbReference type="Pfam" id="PF01569">
    <property type="entry name" value="PAP2"/>
    <property type="match status" value="1"/>
</dbReference>
<evidence type="ECO:0000256" key="1">
    <source>
        <dbReference type="ARBA" id="ARBA00004651"/>
    </source>
</evidence>
<name>A0A1I5ZHR7_9PSEU</name>
<feature type="region of interest" description="Disordered" evidence="7">
    <location>
        <begin position="110"/>
        <end position="130"/>
    </location>
</feature>
<keyword evidence="6" id="KW-0472">Membrane</keyword>
<dbReference type="InterPro" id="IPR036938">
    <property type="entry name" value="PAP2/HPO_sf"/>
</dbReference>
<dbReference type="SMART" id="SM00046">
    <property type="entry name" value="DAGKc"/>
    <property type="match status" value="1"/>
</dbReference>
<dbReference type="SUPFAM" id="SSF48317">
    <property type="entry name" value="Acid phosphatase/Vanadium-dependent haloperoxidase"/>
    <property type="match status" value="1"/>
</dbReference>
<evidence type="ECO:0000313" key="9">
    <source>
        <dbReference type="EMBL" id="SFQ55677.1"/>
    </source>
</evidence>
<evidence type="ECO:0000256" key="4">
    <source>
        <dbReference type="ARBA" id="ARBA00022801"/>
    </source>
</evidence>
<dbReference type="Gene3D" id="1.20.144.10">
    <property type="entry name" value="Phosphatidic acid phosphatase type 2/haloperoxidase"/>
    <property type="match status" value="1"/>
</dbReference>
<keyword evidence="2" id="KW-1003">Cell membrane</keyword>
<dbReference type="PANTHER" id="PTHR14969">
    <property type="entry name" value="SPHINGOSINE-1-PHOSPHATE PHOSPHOHYDROLASE"/>
    <property type="match status" value="1"/>
</dbReference>
<evidence type="ECO:0000256" key="6">
    <source>
        <dbReference type="ARBA" id="ARBA00023136"/>
    </source>
</evidence>
<dbReference type="SUPFAM" id="SSF111331">
    <property type="entry name" value="NAD kinase/diacylglycerol kinase-like"/>
    <property type="match status" value="1"/>
</dbReference>
<dbReference type="InterPro" id="IPR017438">
    <property type="entry name" value="ATP-NAD_kinase_N"/>
</dbReference>
<proteinExistence type="predicted"/>
<keyword evidence="10" id="KW-1185">Reference proteome</keyword>
<reference evidence="10" key="1">
    <citation type="submission" date="2016-10" db="EMBL/GenBank/DDBJ databases">
        <authorList>
            <person name="Varghese N."/>
            <person name="Submissions S."/>
        </authorList>
    </citation>
    <scope>NUCLEOTIDE SEQUENCE [LARGE SCALE GENOMIC DNA]</scope>
    <source>
        <strain evidence="10">CGMCC 4.5579</strain>
    </source>
</reference>
<sequence length="509" mass="54711">MGRSGVDTPSATLRIVSTRLPRPLRHVGRTDLGLIRRSAALPRSPADRALKALSKSANKSRLWWAVGAALTLRKGPARRGALRGFAAVAGASALANLLAKPLFGRRRPAAREVPEHRRLTRRPTSSSFPSGHAASAAAFVTAVAMESPPTALALAPLGAAVAYSRVHTGVHWPSDIAAGAALGVVAAAGTRHWWPLRPDAPARAAHRADAPVMRDGEDMLALVNPGSGLQDHDPSEEVRYAWPKATLVYPDPKGDIRAQLTHEIRARGGQVRALGVAGGDGTVAAVASVAADHLLPLALIPAGTFNHFARDVGLRSMRDADAATEAGTAVRIDLGEVEIVSGDGTEHRWFVNTASLGGYPEMVRLREKLRERYPRWPAAVLAMVRTLRHARPLPIRLNGVELSVWMLFVGNGTYAPTGFGPTRRPALDTGLLDVRLLRADLPYSRARFILALLTNALNASHVYRQFDLPEVHVELRSGNRRVATDGEIGPLGHGFRFRSRPSALTIYRP</sequence>
<feature type="domain" description="DAGKc" evidence="8">
    <location>
        <begin position="214"/>
        <end position="341"/>
    </location>
</feature>
<dbReference type="Gene3D" id="2.60.200.40">
    <property type="match status" value="1"/>
</dbReference>
<organism evidence="9 10">
    <name type="scientific">Amycolatopsis arida</name>
    <dbReference type="NCBI Taxonomy" id="587909"/>
    <lineage>
        <taxon>Bacteria</taxon>
        <taxon>Bacillati</taxon>
        <taxon>Actinomycetota</taxon>
        <taxon>Actinomycetes</taxon>
        <taxon>Pseudonocardiales</taxon>
        <taxon>Pseudonocardiaceae</taxon>
        <taxon>Amycolatopsis</taxon>
    </lineage>
</organism>
<comment type="subcellular location">
    <subcellularLocation>
        <location evidence="1">Cell membrane</location>
        <topology evidence="1">Multi-pass membrane protein</topology>
    </subcellularLocation>
</comment>
<dbReference type="CDD" id="cd01610">
    <property type="entry name" value="PAP2_like"/>
    <property type="match status" value="1"/>
</dbReference>
<dbReference type="Gene3D" id="3.40.50.10330">
    <property type="entry name" value="Probable inorganic polyphosphate/atp-NAD kinase, domain 1"/>
    <property type="match status" value="1"/>
</dbReference>
<protein>
    <submittedName>
        <fullName evidence="9">Undecaprenyl-diphosphatase</fullName>
    </submittedName>
</protein>
<evidence type="ECO:0000256" key="2">
    <source>
        <dbReference type="ARBA" id="ARBA00022475"/>
    </source>
</evidence>
<dbReference type="GO" id="GO:0016787">
    <property type="term" value="F:hydrolase activity"/>
    <property type="evidence" value="ECO:0007669"/>
    <property type="project" value="UniProtKB-KW"/>
</dbReference>
<accession>A0A1I5ZHR7</accession>
<gene>
    <name evidence="9" type="ORF">SAMN05421810_109192</name>
</gene>
<dbReference type="EMBL" id="FOWW01000009">
    <property type="protein sequence ID" value="SFQ55677.1"/>
    <property type="molecule type" value="Genomic_DNA"/>
</dbReference>
<dbReference type="InterPro" id="IPR000326">
    <property type="entry name" value="PAP2/HPO"/>
</dbReference>
<dbReference type="STRING" id="587909.SAMN05421810_109192"/>
<dbReference type="SMART" id="SM00014">
    <property type="entry name" value="acidPPc"/>
    <property type="match status" value="1"/>
</dbReference>
<evidence type="ECO:0000256" key="7">
    <source>
        <dbReference type="SAM" id="MobiDB-lite"/>
    </source>
</evidence>
<dbReference type="PANTHER" id="PTHR14969:SF62">
    <property type="entry name" value="DECAPRENYLPHOSPHORYL-5-PHOSPHORIBOSE PHOSPHATASE RV3807C-RELATED"/>
    <property type="match status" value="1"/>
</dbReference>
<evidence type="ECO:0000313" key="10">
    <source>
        <dbReference type="Proteomes" id="UP000198727"/>
    </source>
</evidence>
<dbReference type="GO" id="GO:0005886">
    <property type="term" value="C:plasma membrane"/>
    <property type="evidence" value="ECO:0007669"/>
    <property type="project" value="UniProtKB-SubCell"/>
</dbReference>
<evidence type="ECO:0000259" key="8">
    <source>
        <dbReference type="PROSITE" id="PS50146"/>
    </source>
</evidence>
<dbReference type="GO" id="GO:0016301">
    <property type="term" value="F:kinase activity"/>
    <property type="evidence" value="ECO:0007669"/>
    <property type="project" value="InterPro"/>
</dbReference>
<dbReference type="InterPro" id="IPR016064">
    <property type="entry name" value="NAD/diacylglycerol_kinase_sf"/>
</dbReference>
<keyword evidence="5" id="KW-1133">Transmembrane helix</keyword>
<dbReference type="Proteomes" id="UP000198727">
    <property type="component" value="Unassembled WGS sequence"/>
</dbReference>
<evidence type="ECO:0000256" key="5">
    <source>
        <dbReference type="ARBA" id="ARBA00022989"/>
    </source>
</evidence>
<keyword evidence="4" id="KW-0378">Hydrolase</keyword>